<evidence type="ECO:0000313" key="3">
    <source>
        <dbReference type="Proteomes" id="UP001139011"/>
    </source>
</evidence>
<sequence length="152" mass="16931">MAFELEILKELETLRQETDCNFVGIALQGKANSEVQWKYAAGNRNEKYKKIAVRYGKGIAGKVISSGQPLMVMDFPHQIKGKSVDYPIMLAEQLVTSFAVPLCADGAIKGVVLVGYRSNQSISDKKQELVKNIVSAWEKQFSSIFKGRRESV</sequence>
<dbReference type="Pfam" id="PF13185">
    <property type="entry name" value="GAF_2"/>
    <property type="match status" value="1"/>
</dbReference>
<keyword evidence="3" id="KW-1185">Reference proteome</keyword>
<protein>
    <submittedName>
        <fullName evidence="2">GAF domain-containing protein</fullName>
    </submittedName>
</protein>
<organism evidence="2 3">
    <name type="scientific">Fictibacillus marinisediminis</name>
    <dbReference type="NCBI Taxonomy" id="2878389"/>
    <lineage>
        <taxon>Bacteria</taxon>
        <taxon>Bacillati</taxon>
        <taxon>Bacillota</taxon>
        <taxon>Bacilli</taxon>
        <taxon>Bacillales</taxon>
        <taxon>Fictibacillaceae</taxon>
        <taxon>Fictibacillus</taxon>
    </lineage>
</organism>
<evidence type="ECO:0000259" key="1">
    <source>
        <dbReference type="Pfam" id="PF13185"/>
    </source>
</evidence>
<dbReference type="InterPro" id="IPR003018">
    <property type="entry name" value="GAF"/>
</dbReference>
<dbReference type="AlphaFoldDB" id="A0A9X1XDW3"/>
<gene>
    <name evidence="2" type="ORF">LCY76_21075</name>
</gene>
<reference evidence="2" key="1">
    <citation type="submission" date="2021-09" db="EMBL/GenBank/DDBJ databases">
        <title>Genome analysis of Fictibacillus sp. KIGAM418 isolated from marine sediment.</title>
        <authorList>
            <person name="Seo M.-J."/>
            <person name="Cho E.-S."/>
            <person name="Hwang C.Y."/>
        </authorList>
    </citation>
    <scope>NUCLEOTIDE SEQUENCE</scope>
    <source>
        <strain evidence="2">KIGAM418</strain>
    </source>
</reference>
<dbReference type="RefSeq" id="WP_248254280.1">
    <property type="nucleotide sequence ID" value="NZ_JAIWJX010000002.1"/>
</dbReference>
<evidence type="ECO:0000313" key="2">
    <source>
        <dbReference type="EMBL" id="MCK6259067.1"/>
    </source>
</evidence>
<name>A0A9X1XDW3_9BACL</name>
<dbReference type="Proteomes" id="UP001139011">
    <property type="component" value="Unassembled WGS sequence"/>
</dbReference>
<comment type="caution">
    <text evidence="2">The sequence shown here is derived from an EMBL/GenBank/DDBJ whole genome shotgun (WGS) entry which is preliminary data.</text>
</comment>
<dbReference type="Gene3D" id="3.30.450.40">
    <property type="match status" value="1"/>
</dbReference>
<dbReference type="EMBL" id="JAIWJX010000002">
    <property type="protein sequence ID" value="MCK6259067.1"/>
    <property type="molecule type" value="Genomic_DNA"/>
</dbReference>
<feature type="domain" description="GAF" evidence="1">
    <location>
        <begin position="11"/>
        <end position="134"/>
    </location>
</feature>
<proteinExistence type="predicted"/>
<dbReference type="InterPro" id="IPR029016">
    <property type="entry name" value="GAF-like_dom_sf"/>
</dbReference>
<dbReference type="SUPFAM" id="SSF55781">
    <property type="entry name" value="GAF domain-like"/>
    <property type="match status" value="1"/>
</dbReference>
<accession>A0A9X1XDW3</accession>